<feature type="domain" description="GRAM" evidence="2">
    <location>
        <begin position="234"/>
        <end position="313"/>
    </location>
</feature>
<evidence type="ECO:0000259" key="2">
    <source>
        <dbReference type="SMART" id="SM00568"/>
    </source>
</evidence>
<dbReference type="PANTHER" id="PTHR31969">
    <property type="entry name" value="GEM-LIKE PROTEIN 2"/>
    <property type="match status" value="1"/>
</dbReference>
<dbReference type="AlphaFoldDB" id="A0ABD3AHN1"/>
<dbReference type="InterPro" id="IPR037848">
    <property type="entry name" value="GEM-like"/>
</dbReference>
<sequence>MEELDDLLEKKDTMWKQRGKAQWYKEGDRNMAFFLAKSLERRHRNWISGLKDDTGCWRKEPKEEAGRYGVFKGIAIGKNKPQEVKQMMLRDGRKEVVWVRREGNKAAHQLARHAKVIDDAMTWQGKGLSFLEDDHFSEMSSFGTTTPESERSCSCSEPSCQCPSSSDDFPTLGSNDKGVDSMVVLKKGEKLERNSNSYIQRIREHVKMGPEFSETVKGKLSVAAKIILKRGRENIFKHEFSISDGEQLLKASQCYLSTTPDPFIAGILFISTEKVVFCSERPVNLHSSSGCVTKTPYKVSIPVRKIIRANEKENLETPANKCIEIVTEDNCKFCLKGFVRYEKAFMNLQKAISVSKSRPFT</sequence>
<protein>
    <recommendedName>
        <fullName evidence="2">GRAM domain-containing protein</fullName>
    </recommendedName>
</protein>
<dbReference type="Proteomes" id="UP001630127">
    <property type="component" value="Unassembled WGS sequence"/>
</dbReference>
<comment type="similarity">
    <text evidence="1">Belongs to the GEM family.</text>
</comment>
<dbReference type="Gene3D" id="2.30.29.30">
    <property type="entry name" value="Pleckstrin-homology domain (PH domain)/Phosphotyrosine-binding domain (PTB)"/>
    <property type="match status" value="1"/>
</dbReference>
<dbReference type="EMBL" id="JBJUIK010000004">
    <property type="protein sequence ID" value="KAL3529398.1"/>
    <property type="molecule type" value="Genomic_DNA"/>
</dbReference>
<accession>A0ABD3AHN1</accession>
<gene>
    <name evidence="3" type="ORF">ACH5RR_008720</name>
</gene>
<reference evidence="3 4" key="1">
    <citation type="submission" date="2024-11" db="EMBL/GenBank/DDBJ databases">
        <title>A near-complete genome assembly of Cinchona calisaya.</title>
        <authorList>
            <person name="Lian D.C."/>
            <person name="Zhao X.W."/>
            <person name="Wei L."/>
        </authorList>
    </citation>
    <scope>NUCLEOTIDE SEQUENCE [LARGE SCALE GENOMIC DNA]</scope>
    <source>
        <tissue evidence="3">Nenye</tissue>
    </source>
</reference>
<dbReference type="InterPro" id="IPR004182">
    <property type="entry name" value="GRAM"/>
</dbReference>
<name>A0ABD3AHN1_9GENT</name>
<proteinExistence type="inferred from homology"/>
<organism evidence="3 4">
    <name type="scientific">Cinchona calisaya</name>
    <dbReference type="NCBI Taxonomy" id="153742"/>
    <lineage>
        <taxon>Eukaryota</taxon>
        <taxon>Viridiplantae</taxon>
        <taxon>Streptophyta</taxon>
        <taxon>Embryophyta</taxon>
        <taxon>Tracheophyta</taxon>
        <taxon>Spermatophyta</taxon>
        <taxon>Magnoliopsida</taxon>
        <taxon>eudicotyledons</taxon>
        <taxon>Gunneridae</taxon>
        <taxon>Pentapetalae</taxon>
        <taxon>asterids</taxon>
        <taxon>lamiids</taxon>
        <taxon>Gentianales</taxon>
        <taxon>Rubiaceae</taxon>
        <taxon>Cinchonoideae</taxon>
        <taxon>Cinchoneae</taxon>
        <taxon>Cinchona</taxon>
    </lineage>
</organism>
<dbReference type="Pfam" id="PF02893">
    <property type="entry name" value="GRAM"/>
    <property type="match status" value="1"/>
</dbReference>
<dbReference type="InterPro" id="IPR011993">
    <property type="entry name" value="PH-like_dom_sf"/>
</dbReference>
<evidence type="ECO:0000313" key="3">
    <source>
        <dbReference type="EMBL" id="KAL3529398.1"/>
    </source>
</evidence>
<keyword evidence="4" id="KW-1185">Reference proteome</keyword>
<evidence type="ECO:0000313" key="4">
    <source>
        <dbReference type="Proteomes" id="UP001630127"/>
    </source>
</evidence>
<dbReference type="SMART" id="SM00568">
    <property type="entry name" value="GRAM"/>
    <property type="match status" value="1"/>
</dbReference>
<evidence type="ECO:0000256" key="1">
    <source>
        <dbReference type="ARBA" id="ARBA00009414"/>
    </source>
</evidence>
<comment type="caution">
    <text evidence="3">The sequence shown here is derived from an EMBL/GenBank/DDBJ whole genome shotgun (WGS) entry which is preliminary data.</text>
</comment>